<evidence type="ECO:0000256" key="1">
    <source>
        <dbReference type="SAM" id="MobiDB-lite"/>
    </source>
</evidence>
<evidence type="ECO:0000313" key="3">
    <source>
        <dbReference type="Proteomes" id="UP001358586"/>
    </source>
</evidence>
<comment type="caution">
    <text evidence="2">The sequence shown here is derived from an EMBL/GenBank/DDBJ whole genome shotgun (WGS) entry which is preliminary data.</text>
</comment>
<sequence length="174" mass="18865">MMPPQAFHPCGGPLLHPATSYRLPLLVIAKPHSLTLARPYPRPLSTSTLTSFSGDNSFMDSKKSDLPGHAILDTVKGSITVELFKDSSPEVVDQFLDLCIAVYLGIMVVRCCLEHAASVAKTFLMSDCVVVEIKEPEPVPAGTPWIIQDTATKADVEGKPNKVSNLHRSNDEPV</sequence>
<reference evidence="2 3" key="1">
    <citation type="submission" date="2023-03" db="EMBL/GenBank/DDBJ databases">
        <title>WGS of Gossypium arboreum.</title>
        <authorList>
            <person name="Yu D."/>
        </authorList>
    </citation>
    <scope>NUCLEOTIDE SEQUENCE [LARGE SCALE GENOMIC DNA]</scope>
    <source>
        <tissue evidence="2">Leaf</tissue>
    </source>
</reference>
<evidence type="ECO:0000313" key="2">
    <source>
        <dbReference type="EMBL" id="KAK5776528.1"/>
    </source>
</evidence>
<gene>
    <name evidence="2" type="ORF">PVK06_044488</name>
</gene>
<name>A0ABR0MRE9_GOSAR</name>
<organism evidence="2 3">
    <name type="scientific">Gossypium arboreum</name>
    <name type="common">Tree cotton</name>
    <name type="synonym">Gossypium nanking</name>
    <dbReference type="NCBI Taxonomy" id="29729"/>
    <lineage>
        <taxon>Eukaryota</taxon>
        <taxon>Viridiplantae</taxon>
        <taxon>Streptophyta</taxon>
        <taxon>Embryophyta</taxon>
        <taxon>Tracheophyta</taxon>
        <taxon>Spermatophyta</taxon>
        <taxon>Magnoliopsida</taxon>
        <taxon>eudicotyledons</taxon>
        <taxon>Gunneridae</taxon>
        <taxon>Pentapetalae</taxon>
        <taxon>rosids</taxon>
        <taxon>malvids</taxon>
        <taxon>Malvales</taxon>
        <taxon>Malvaceae</taxon>
        <taxon>Malvoideae</taxon>
        <taxon>Gossypium</taxon>
    </lineage>
</organism>
<proteinExistence type="predicted"/>
<dbReference type="PANTHER" id="PTHR47269:SF3">
    <property type="entry name" value="PEPTIDYL-PROLYL CIS-TRANS ISOMERASE CYP21-3, MITOCHONDRIAL"/>
    <property type="match status" value="1"/>
</dbReference>
<dbReference type="Proteomes" id="UP001358586">
    <property type="component" value="Chromosome 12"/>
</dbReference>
<accession>A0ABR0MRE9</accession>
<keyword evidence="3" id="KW-1185">Reference proteome</keyword>
<protein>
    <recommendedName>
        <fullName evidence="4">Peptidylprolyl isomerase</fullName>
    </recommendedName>
</protein>
<evidence type="ECO:0008006" key="4">
    <source>
        <dbReference type="Google" id="ProtNLM"/>
    </source>
</evidence>
<feature type="region of interest" description="Disordered" evidence="1">
    <location>
        <begin position="151"/>
        <end position="174"/>
    </location>
</feature>
<dbReference type="PANTHER" id="PTHR47269">
    <property type="entry name" value="PEPTIDYL-PROLYL CIS-TRANS ISOMERASE CYP21-4"/>
    <property type="match status" value="1"/>
</dbReference>
<dbReference type="EMBL" id="JARKNE010000012">
    <property type="protein sequence ID" value="KAK5776528.1"/>
    <property type="molecule type" value="Genomic_DNA"/>
</dbReference>
<dbReference type="SUPFAM" id="SSF50891">
    <property type="entry name" value="Cyclophilin-like"/>
    <property type="match status" value="1"/>
</dbReference>
<dbReference type="InterPro" id="IPR029000">
    <property type="entry name" value="Cyclophilin-like_dom_sf"/>
</dbReference>